<accession>A0ABP0KAS2</accession>
<dbReference type="InterPro" id="IPR009081">
    <property type="entry name" value="PP-bd_ACP"/>
</dbReference>
<comment type="caution">
    <text evidence="3">The sequence shown here is derived from an EMBL/GenBank/DDBJ whole genome shotgun (WGS) entry which is preliminary data.</text>
</comment>
<dbReference type="PANTHER" id="PTHR45527:SF12">
    <property type="entry name" value="NONRIBOSOMAL PEPTIDE SYNTHETASE IVOA"/>
    <property type="match status" value="1"/>
</dbReference>
<evidence type="ECO:0000313" key="4">
    <source>
        <dbReference type="Proteomes" id="UP001642484"/>
    </source>
</evidence>
<dbReference type="PROSITE" id="PS50075">
    <property type="entry name" value="CARRIER"/>
    <property type="match status" value="1"/>
</dbReference>
<feature type="region of interest" description="Disordered" evidence="1">
    <location>
        <begin position="290"/>
        <end position="313"/>
    </location>
</feature>
<proteinExistence type="predicted"/>
<dbReference type="SUPFAM" id="SSF56801">
    <property type="entry name" value="Acetyl-CoA synthetase-like"/>
    <property type="match status" value="1"/>
</dbReference>
<evidence type="ECO:0000256" key="1">
    <source>
        <dbReference type="SAM" id="MobiDB-lite"/>
    </source>
</evidence>
<protein>
    <recommendedName>
        <fullName evidence="2">Carrier domain-containing protein</fullName>
    </recommendedName>
</protein>
<evidence type="ECO:0000259" key="2">
    <source>
        <dbReference type="PROSITE" id="PS50075"/>
    </source>
</evidence>
<dbReference type="EMBL" id="CAXAMN010008080">
    <property type="protein sequence ID" value="CAK9023909.1"/>
    <property type="molecule type" value="Genomic_DNA"/>
</dbReference>
<sequence>GDELVKIFGKWVDLAEVSRRLSELPGVLEAATVTGGPDEHYAAAVLGDGQDGERLAPMAAKILPSGGVQLHWFQKPLPRKAETQKVDRLRLLAQLRTAPATGRTTRAETAVETVETGRTRQQEVLMASITEVLGASVPLGESFCAAGGDSVSALRCAAAARQRGLEISALDLLAAKTLAEAADAEALQAPLKRQRRGGSDTLANENLSSLPWGLSPEELEEEISIQLGLPQRVSNWARVSKRWSESSLPDGVNFPDVVPDSLPWPKDADAWSLKDLEIFIGSGGFLKPKKKAAAPSAPPAPPRTTGASSPEQAVSGYAEANGTALPAADAAPAVPAPFGFETPGFNQEKHRFIMPVRVHCEDTAPNGHVRVESLVAYAERIRSLALKQIMASWWQGSGGDDMDLGQHSGDPLVISGG</sequence>
<dbReference type="InterPro" id="IPR045851">
    <property type="entry name" value="AMP-bd_C_sf"/>
</dbReference>
<organism evidence="3 4">
    <name type="scientific">Durusdinium trenchii</name>
    <dbReference type="NCBI Taxonomy" id="1381693"/>
    <lineage>
        <taxon>Eukaryota</taxon>
        <taxon>Sar</taxon>
        <taxon>Alveolata</taxon>
        <taxon>Dinophyceae</taxon>
        <taxon>Suessiales</taxon>
        <taxon>Symbiodiniaceae</taxon>
        <taxon>Durusdinium</taxon>
    </lineage>
</organism>
<dbReference type="Pfam" id="PF00550">
    <property type="entry name" value="PP-binding"/>
    <property type="match status" value="1"/>
</dbReference>
<gene>
    <name evidence="3" type="ORF">CCMP2556_LOCUS15410</name>
</gene>
<feature type="non-terminal residue" evidence="3">
    <location>
        <position position="1"/>
    </location>
</feature>
<dbReference type="PANTHER" id="PTHR45527">
    <property type="entry name" value="NONRIBOSOMAL PEPTIDE SYNTHETASE"/>
    <property type="match status" value="1"/>
</dbReference>
<dbReference type="SUPFAM" id="SSF47336">
    <property type="entry name" value="ACP-like"/>
    <property type="match status" value="1"/>
</dbReference>
<dbReference type="Gene3D" id="3.30.300.30">
    <property type="match status" value="1"/>
</dbReference>
<reference evidence="3 4" key="1">
    <citation type="submission" date="2024-02" db="EMBL/GenBank/DDBJ databases">
        <authorList>
            <person name="Chen Y."/>
            <person name="Shah S."/>
            <person name="Dougan E. K."/>
            <person name="Thang M."/>
            <person name="Chan C."/>
        </authorList>
    </citation>
    <scope>NUCLEOTIDE SEQUENCE [LARGE SCALE GENOMIC DNA]</scope>
</reference>
<feature type="domain" description="Carrier" evidence="2">
    <location>
        <begin position="108"/>
        <end position="189"/>
    </location>
</feature>
<dbReference type="Gene3D" id="1.10.1200.10">
    <property type="entry name" value="ACP-like"/>
    <property type="match status" value="1"/>
</dbReference>
<evidence type="ECO:0000313" key="3">
    <source>
        <dbReference type="EMBL" id="CAK9023909.1"/>
    </source>
</evidence>
<name>A0ABP0KAS2_9DINO</name>
<dbReference type="Proteomes" id="UP001642484">
    <property type="component" value="Unassembled WGS sequence"/>
</dbReference>
<dbReference type="InterPro" id="IPR036736">
    <property type="entry name" value="ACP-like_sf"/>
</dbReference>
<keyword evidence="4" id="KW-1185">Reference proteome</keyword>